<organism evidence="1 2">
    <name type="scientific">Teichococcus vastitatis</name>
    <dbReference type="NCBI Taxonomy" id="2307076"/>
    <lineage>
        <taxon>Bacteria</taxon>
        <taxon>Pseudomonadati</taxon>
        <taxon>Pseudomonadota</taxon>
        <taxon>Alphaproteobacteria</taxon>
        <taxon>Acetobacterales</taxon>
        <taxon>Roseomonadaceae</taxon>
        <taxon>Roseomonas</taxon>
    </lineage>
</organism>
<dbReference type="EMBL" id="JALBUU010000004">
    <property type="protein sequence ID" value="MCI0754302.1"/>
    <property type="molecule type" value="Genomic_DNA"/>
</dbReference>
<evidence type="ECO:0000313" key="1">
    <source>
        <dbReference type="EMBL" id="MCI0754302.1"/>
    </source>
</evidence>
<keyword evidence="2" id="KW-1185">Reference proteome</keyword>
<gene>
    <name evidence="1" type="ORF">MON41_11100</name>
</gene>
<accession>A0ABS9W4T9</accession>
<proteinExistence type="predicted"/>
<name>A0ABS9W4T9_9PROT</name>
<evidence type="ECO:0000313" key="2">
    <source>
        <dbReference type="Proteomes" id="UP001201985"/>
    </source>
</evidence>
<dbReference type="RefSeq" id="WP_120005932.1">
    <property type="nucleotide sequence ID" value="NZ_JALBUU010000004.1"/>
</dbReference>
<comment type="caution">
    <text evidence="1">The sequence shown here is derived from an EMBL/GenBank/DDBJ whole genome shotgun (WGS) entry which is preliminary data.</text>
</comment>
<protein>
    <recommendedName>
        <fullName evidence="3">Holin</fullName>
    </recommendedName>
</protein>
<dbReference type="Proteomes" id="UP001201985">
    <property type="component" value="Unassembled WGS sequence"/>
</dbReference>
<evidence type="ECO:0008006" key="3">
    <source>
        <dbReference type="Google" id="ProtNLM"/>
    </source>
</evidence>
<reference evidence="1 2" key="1">
    <citation type="submission" date="2022-03" db="EMBL/GenBank/DDBJ databases">
        <title>Complete genome analysis of Roseomonas KG 17.1 : a prolific producer of plant growth promoters.</title>
        <authorList>
            <person name="Saadouli I."/>
            <person name="Najjari A."/>
            <person name="Mosbah A."/>
            <person name="Ouzari H.I."/>
        </authorList>
    </citation>
    <scope>NUCLEOTIDE SEQUENCE [LARGE SCALE GENOMIC DNA]</scope>
    <source>
        <strain evidence="1 2">KG17-1</strain>
    </source>
</reference>
<sequence>MDVWIRMQLTQPSTWRGLFLLITALFGVSISAELQTAIPNLAIALLGVWEAIRKGRQFGEPGA</sequence>